<dbReference type="Gene3D" id="3.40.50.1970">
    <property type="match status" value="1"/>
</dbReference>
<organism evidence="8 9">
    <name type="scientific">Devosia pacifica</name>
    <dbReference type="NCBI Taxonomy" id="1335967"/>
    <lineage>
        <taxon>Bacteria</taxon>
        <taxon>Pseudomonadati</taxon>
        <taxon>Pseudomonadota</taxon>
        <taxon>Alphaproteobacteria</taxon>
        <taxon>Hyphomicrobiales</taxon>
        <taxon>Devosiaceae</taxon>
        <taxon>Devosia</taxon>
    </lineage>
</organism>
<evidence type="ECO:0000259" key="7">
    <source>
        <dbReference type="Pfam" id="PF25137"/>
    </source>
</evidence>
<keyword evidence="9" id="KW-1185">Reference proteome</keyword>
<reference evidence="8" key="1">
    <citation type="journal article" date="2014" name="Int. J. Syst. Evol. Microbiol.">
        <title>Complete genome sequence of Corynebacterium casei LMG S-19264T (=DSM 44701T), isolated from a smear-ripened cheese.</title>
        <authorList>
            <consortium name="US DOE Joint Genome Institute (JGI-PGF)"/>
            <person name="Walter F."/>
            <person name="Albersmeier A."/>
            <person name="Kalinowski J."/>
            <person name="Ruckert C."/>
        </authorList>
    </citation>
    <scope>NUCLEOTIDE SEQUENCE</scope>
    <source>
        <strain evidence="8">KCTC 32437</strain>
    </source>
</reference>
<evidence type="ECO:0000313" key="8">
    <source>
        <dbReference type="EMBL" id="GHA19072.1"/>
    </source>
</evidence>
<dbReference type="InterPro" id="IPR001670">
    <property type="entry name" value="ADH_Fe/GldA"/>
</dbReference>
<keyword evidence="4" id="KW-0520">NAD</keyword>
<dbReference type="Gene3D" id="1.20.1090.10">
    <property type="entry name" value="Dehydroquinate synthase-like - alpha domain"/>
    <property type="match status" value="1"/>
</dbReference>
<dbReference type="FunFam" id="3.40.50.1970:FF:000003">
    <property type="entry name" value="Alcohol dehydrogenase, iron-containing"/>
    <property type="match status" value="1"/>
</dbReference>
<evidence type="ECO:0000256" key="2">
    <source>
        <dbReference type="ARBA" id="ARBA00007358"/>
    </source>
</evidence>
<proteinExistence type="inferred from homology"/>
<dbReference type="AlphaFoldDB" id="A0A918S0A5"/>
<dbReference type="Pfam" id="PF25137">
    <property type="entry name" value="ADH_Fe_C"/>
    <property type="match status" value="1"/>
</dbReference>
<sequence>MVTDARLEADRQFAELVEAIRAAGVELALYSGIKPELPAACLTKGVAEGKAFGADVVLGIGGGSCIDAAKAIAILLSYGEPLSSYYGEFKVPGPTLPVIAMPTSSGTGSEVTPVAVVADAERDLKVGIASPYLIPHTAICDPELTYSCPPELTAMSGADALVHAIEAFTTAKRTPTAETAHEHVFLGKNELSDLTALAAIEHIGASLERACTSPNDETARSRMMFGALLAGQAFGVAGTSVCHAAQYPIGAKTHTPHGLGVAAMLPFALAFNRSHAGADIVRVGCALGADVAGRGEDAAVEATIQHVERLLGVIGVPVSLAAMGLSEADLDWTAEHAMASARLIKNNPRPIDLEAMRYLIGAAHAGDRSNLNAFQSQTYAV</sequence>
<dbReference type="GO" id="GO:0004022">
    <property type="term" value="F:alcohol dehydrogenase (NAD+) activity"/>
    <property type="evidence" value="ECO:0007669"/>
    <property type="project" value="UniProtKB-EC"/>
</dbReference>
<feature type="domain" description="Fe-containing alcohol dehydrogenase-like C-terminal" evidence="7">
    <location>
        <begin position="188"/>
        <end position="362"/>
    </location>
</feature>
<dbReference type="SUPFAM" id="SSF56796">
    <property type="entry name" value="Dehydroquinate synthase-like"/>
    <property type="match status" value="1"/>
</dbReference>
<comment type="cofactor">
    <cofactor evidence="1">
        <name>Fe cation</name>
        <dbReference type="ChEBI" id="CHEBI:24875"/>
    </cofactor>
</comment>
<evidence type="ECO:0000256" key="5">
    <source>
        <dbReference type="ARBA" id="ARBA00049243"/>
    </source>
</evidence>
<dbReference type="InterPro" id="IPR039697">
    <property type="entry name" value="Alcohol_dehydrogenase_Fe"/>
</dbReference>
<feature type="domain" description="Alcohol dehydrogenase iron-type/glycerol dehydrogenase GldA" evidence="6">
    <location>
        <begin position="2"/>
        <end position="142"/>
    </location>
</feature>
<keyword evidence="3" id="KW-0560">Oxidoreductase</keyword>
<protein>
    <submittedName>
        <fullName evidence="8">Alcohol dehydrogenase</fullName>
    </submittedName>
</protein>
<comment type="similarity">
    <text evidence="2">Belongs to the iron-containing alcohol dehydrogenase family.</text>
</comment>
<reference evidence="8" key="2">
    <citation type="submission" date="2020-09" db="EMBL/GenBank/DDBJ databases">
        <authorList>
            <person name="Sun Q."/>
            <person name="Kim S."/>
        </authorList>
    </citation>
    <scope>NUCLEOTIDE SEQUENCE</scope>
    <source>
        <strain evidence="8">KCTC 32437</strain>
    </source>
</reference>
<evidence type="ECO:0000259" key="6">
    <source>
        <dbReference type="Pfam" id="PF00465"/>
    </source>
</evidence>
<gene>
    <name evidence="8" type="ORF">GCM10007989_13180</name>
</gene>
<dbReference type="InterPro" id="IPR056798">
    <property type="entry name" value="ADH_Fe_C"/>
</dbReference>
<evidence type="ECO:0000313" key="9">
    <source>
        <dbReference type="Proteomes" id="UP000646579"/>
    </source>
</evidence>
<evidence type="ECO:0000256" key="4">
    <source>
        <dbReference type="ARBA" id="ARBA00023027"/>
    </source>
</evidence>
<comment type="caution">
    <text evidence="8">The sequence shown here is derived from an EMBL/GenBank/DDBJ whole genome shotgun (WGS) entry which is preliminary data.</text>
</comment>
<dbReference type="PROSITE" id="PS00913">
    <property type="entry name" value="ADH_IRON_1"/>
    <property type="match status" value="1"/>
</dbReference>
<dbReference type="PANTHER" id="PTHR11496:SF102">
    <property type="entry name" value="ALCOHOL DEHYDROGENASE 4"/>
    <property type="match status" value="1"/>
</dbReference>
<dbReference type="Proteomes" id="UP000646579">
    <property type="component" value="Unassembled WGS sequence"/>
</dbReference>
<dbReference type="EMBL" id="BMZE01000001">
    <property type="protein sequence ID" value="GHA19072.1"/>
    <property type="molecule type" value="Genomic_DNA"/>
</dbReference>
<dbReference type="Pfam" id="PF00465">
    <property type="entry name" value="Fe-ADH"/>
    <property type="match status" value="1"/>
</dbReference>
<dbReference type="InterPro" id="IPR018211">
    <property type="entry name" value="ADH_Fe_CS"/>
</dbReference>
<dbReference type="PANTHER" id="PTHR11496">
    <property type="entry name" value="ALCOHOL DEHYDROGENASE"/>
    <property type="match status" value="1"/>
</dbReference>
<name>A0A918S0A5_9HYPH</name>
<evidence type="ECO:0000256" key="1">
    <source>
        <dbReference type="ARBA" id="ARBA00001962"/>
    </source>
</evidence>
<evidence type="ECO:0000256" key="3">
    <source>
        <dbReference type="ARBA" id="ARBA00023002"/>
    </source>
</evidence>
<dbReference type="GO" id="GO:0046872">
    <property type="term" value="F:metal ion binding"/>
    <property type="evidence" value="ECO:0007669"/>
    <property type="project" value="InterPro"/>
</dbReference>
<comment type="catalytic activity">
    <reaction evidence="5">
        <text>a primary alcohol + NAD(+) = an aldehyde + NADH + H(+)</text>
        <dbReference type="Rhea" id="RHEA:10736"/>
        <dbReference type="ChEBI" id="CHEBI:15378"/>
        <dbReference type="ChEBI" id="CHEBI:15734"/>
        <dbReference type="ChEBI" id="CHEBI:17478"/>
        <dbReference type="ChEBI" id="CHEBI:57540"/>
        <dbReference type="ChEBI" id="CHEBI:57945"/>
        <dbReference type="EC" id="1.1.1.1"/>
    </reaction>
</comment>
<accession>A0A918S0A5</accession>